<keyword evidence="10" id="KW-0378">Hydrolase</keyword>
<dbReference type="InterPro" id="IPR050107">
    <property type="entry name" value="ABC_carbohydrate_import_ATPase"/>
</dbReference>
<name>A0A0B5AQ17_9BACL</name>
<evidence type="ECO:0000256" key="8">
    <source>
        <dbReference type="ARBA" id="ARBA00023136"/>
    </source>
</evidence>
<dbReference type="Pfam" id="PF00005">
    <property type="entry name" value="ABC_tran"/>
    <property type="match status" value="2"/>
</dbReference>
<keyword evidence="7" id="KW-1278">Translocase</keyword>
<keyword evidence="8" id="KW-0472">Membrane</keyword>
<keyword evidence="5" id="KW-0547">Nucleotide-binding</keyword>
<dbReference type="InterPro" id="IPR003439">
    <property type="entry name" value="ABC_transporter-like_ATP-bd"/>
</dbReference>
<dbReference type="KEGG" id="jeo:JMA_08670"/>
<dbReference type="AlphaFoldDB" id="A0A0B5AQ17"/>
<dbReference type="SUPFAM" id="SSF52540">
    <property type="entry name" value="P-loop containing nucleoside triphosphate hydrolases"/>
    <property type="match status" value="2"/>
</dbReference>
<dbReference type="PANTHER" id="PTHR43790:SF9">
    <property type="entry name" value="GALACTOFURANOSE TRANSPORTER ATP-BINDING PROTEIN YTFR"/>
    <property type="match status" value="1"/>
</dbReference>
<evidence type="ECO:0000256" key="7">
    <source>
        <dbReference type="ARBA" id="ARBA00022967"/>
    </source>
</evidence>
<dbReference type="BioCyc" id="JESP1508404:G14D9-10099-MONOMER"/>
<feature type="domain" description="ABC transporter" evidence="9">
    <location>
        <begin position="252"/>
        <end position="499"/>
    </location>
</feature>
<evidence type="ECO:0000313" key="11">
    <source>
        <dbReference type="Proteomes" id="UP000031449"/>
    </source>
</evidence>
<feature type="domain" description="ABC transporter" evidence="9">
    <location>
        <begin position="6"/>
        <end position="242"/>
    </location>
</feature>
<accession>A0A0B5AQ17</accession>
<evidence type="ECO:0000259" key="9">
    <source>
        <dbReference type="PROSITE" id="PS50893"/>
    </source>
</evidence>
<keyword evidence="2" id="KW-0813">Transport</keyword>
<evidence type="ECO:0000256" key="4">
    <source>
        <dbReference type="ARBA" id="ARBA00022737"/>
    </source>
</evidence>
<proteinExistence type="predicted"/>
<evidence type="ECO:0000256" key="6">
    <source>
        <dbReference type="ARBA" id="ARBA00022840"/>
    </source>
</evidence>
<dbReference type="SMART" id="SM00382">
    <property type="entry name" value="AAA"/>
    <property type="match status" value="2"/>
</dbReference>
<comment type="subcellular location">
    <subcellularLocation>
        <location evidence="1">Cell membrane</location>
        <topology evidence="1">Peripheral membrane protein</topology>
    </subcellularLocation>
</comment>
<dbReference type="PROSITE" id="PS00211">
    <property type="entry name" value="ABC_TRANSPORTER_1"/>
    <property type="match status" value="1"/>
</dbReference>
<evidence type="ECO:0000256" key="5">
    <source>
        <dbReference type="ARBA" id="ARBA00022741"/>
    </source>
</evidence>
<dbReference type="InterPro" id="IPR017871">
    <property type="entry name" value="ABC_transporter-like_CS"/>
</dbReference>
<organism evidence="10 11">
    <name type="scientific">Jeotgalibacillus malaysiensis</name>
    <dbReference type="NCBI Taxonomy" id="1508404"/>
    <lineage>
        <taxon>Bacteria</taxon>
        <taxon>Bacillati</taxon>
        <taxon>Bacillota</taxon>
        <taxon>Bacilli</taxon>
        <taxon>Bacillales</taxon>
        <taxon>Caryophanaceae</taxon>
        <taxon>Jeotgalibacillus</taxon>
    </lineage>
</organism>
<reference evidence="10 11" key="1">
    <citation type="submission" date="2014-08" db="EMBL/GenBank/DDBJ databases">
        <title>Complete genome of a marine bacteria Jeotgalibacillus malaysiensis.</title>
        <authorList>
            <person name="Yaakop A.S."/>
            <person name="Chan K.-G."/>
            <person name="Goh K.M."/>
        </authorList>
    </citation>
    <scope>NUCLEOTIDE SEQUENCE [LARGE SCALE GENOMIC DNA]</scope>
    <source>
        <strain evidence="10 11">D5</strain>
    </source>
</reference>
<dbReference type="HOGENOM" id="CLU_000604_92_3_9"/>
<gene>
    <name evidence="10" type="ORF">JMA_08670</name>
</gene>
<dbReference type="CDD" id="cd03215">
    <property type="entry name" value="ABC_Carb_Monos_II"/>
    <property type="match status" value="1"/>
</dbReference>
<dbReference type="Gene3D" id="3.40.50.300">
    <property type="entry name" value="P-loop containing nucleotide triphosphate hydrolases"/>
    <property type="match status" value="2"/>
</dbReference>
<dbReference type="InterPro" id="IPR003593">
    <property type="entry name" value="AAA+_ATPase"/>
</dbReference>
<dbReference type="FunFam" id="3.40.50.300:FF:000127">
    <property type="entry name" value="Ribose import ATP-binding protein RbsA"/>
    <property type="match status" value="1"/>
</dbReference>
<dbReference type="EC" id="3.6.3.17" evidence="10"/>
<dbReference type="Proteomes" id="UP000031449">
    <property type="component" value="Chromosome"/>
</dbReference>
<keyword evidence="4" id="KW-0677">Repeat</keyword>
<evidence type="ECO:0000313" key="10">
    <source>
        <dbReference type="EMBL" id="AJD90184.1"/>
    </source>
</evidence>
<evidence type="ECO:0000256" key="1">
    <source>
        <dbReference type="ARBA" id="ARBA00004202"/>
    </source>
</evidence>
<evidence type="ECO:0000256" key="3">
    <source>
        <dbReference type="ARBA" id="ARBA00022475"/>
    </source>
</evidence>
<keyword evidence="6" id="KW-0067">ATP-binding</keyword>
<dbReference type="STRING" id="1508404.JMA_08670"/>
<dbReference type="InterPro" id="IPR027417">
    <property type="entry name" value="P-loop_NTPase"/>
</dbReference>
<dbReference type="CDD" id="cd03216">
    <property type="entry name" value="ABC_Carb_Monos_I"/>
    <property type="match status" value="1"/>
</dbReference>
<sequence>MAETILKMSNIEKSFNGINVLNQVDFEVEKGEVHALMGGNGAGKSTLMKILTGIYELDGGTIEIDGKEHILKNTTDAEDAGISMIFQEFSLIPKFSVAKNIYLNREPRNKFGMIDDKKMVKDSEAIIKELELKIPPREIVENISVGYWQMTEIAKALSKGTKILIMDEPTSTLTKTETEVLFKIIKKLKSSGITIIYISHRMDEIFQICDRITVLRNGKNVVTKNSTDMTMEEVINSIIGGSMRSSFEWVERETSDDRKPLLEVEKLKSGHRVNDVSFTLFAGEILGMAGLMGSGRSETVRAIFGIEPIESGRILVRGEHVNIPSPDQAIKLGIGLVPEDRRSQGLVLGHSVKENTILPSLKKVSKKNLIQNKIANEKVERLVAKLKIKTDDIYKEASLLSGGNQQKIVLAKWLLNDTDILILDEPTSGVDIGAKTDIIEIIREIADLGKAVLVISSEMTELLAMSDRVLVMKDGVVTNSLERKRIESEEEVERAIQNE</sequence>
<dbReference type="PROSITE" id="PS50893">
    <property type="entry name" value="ABC_TRANSPORTER_2"/>
    <property type="match status" value="2"/>
</dbReference>
<dbReference type="GO" id="GO:0016887">
    <property type="term" value="F:ATP hydrolysis activity"/>
    <property type="evidence" value="ECO:0007669"/>
    <property type="project" value="InterPro"/>
</dbReference>
<dbReference type="GO" id="GO:0005886">
    <property type="term" value="C:plasma membrane"/>
    <property type="evidence" value="ECO:0007669"/>
    <property type="project" value="UniProtKB-SubCell"/>
</dbReference>
<evidence type="ECO:0000256" key="2">
    <source>
        <dbReference type="ARBA" id="ARBA00022448"/>
    </source>
</evidence>
<keyword evidence="3" id="KW-1003">Cell membrane</keyword>
<dbReference type="GO" id="GO:0005524">
    <property type="term" value="F:ATP binding"/>
    <property type="evidence" value="ECO:0007669"/>
    <property type="project" value="UniProtKB-KW"/>
</dbReference>
<keyword evidence="11" id="KW-1185">Reference proteome</keyword>
<protein>
    <submittedName>
        <fullName evidence="10">Monosaccharide-transporting ATPase</fullName>
        <ecNumber evidence="10">3.6.3.17</ecNumber>
    </submittedName>
</protein>
<dbReference type="PANTHER" id="PTHR43790">
    <property type="entry name" value="CARBOHYDRATE TRANSPORT ATP-BINDING PROTEIN MG119-RELATED"/>
    <property type="match status" value="1"/>
</dbReference>
<dbReference type="EMBL" id="CP009416">
    <property type="protein sequence ID" value="AJD90184.1"/>
    <property type="molecule type" value="Genomic_DNA"/>
</dbReference>